<dbReference type="PROSITE" id="PS51898">
    <property type="entry name" value="TYR_RECOMBINASE"/>
    <property type="match status" value="1"/>
</dbReference>
<feature type="domain" description="Core-binding (CB)" evidence="5">
    <location>
        <begin position="19"/>
        <end position="100"/>
    </location>
</feature>
<dbReference type="InterPro" id="IPR013762">
    <property type="entry name" value="Integrase-like_cat_sf"/>
</dbReference>
<dbReference type="InterPro" id="IPR002104">
    <property type="entry name" value="Integrase_catalytic"/>
</dbReference>
<keyword evidence="1 3" id="KW-0238">DNA-binding</keyword>
<evidence type="ECO:0000259" key="4">
    <source>
        <dbReference type="PROSITE" id="PS51898"/>
    </source>
</evidence>
<organism evidence="6 7">
    <name type="scientific">Alteribacter keqinensis</name>
    <dbReference type="NCBI Taxonomy" id="2483800"/>
    <lineage>
        <taxon>Bacteria</taxon>
        <taxon>Bacillati</taxon>
        <taxon>Bacillota</taxon>
        <taxon>Bacilli</taxon>
        <taxon>Bacillales</taxon>
        <taxon>Bacillaceae</taxon>
        <taxon>Alteribacter</taxon>
    </lineage>
</organism>
<dbReference type="InterPro" id="IPR010998">
    <property type="entry name" value="Integrase_recombinase_N"/>
</dbReference>
<comment type="caution">
    <text evidence="6">The sequence shown here is derived from an EMBL/GenBank/DDBJ whole genome shotgun (WGS) entry which is preliminary data.</text>
</comment>
<dbReference type="Pfam" id="PF00589">
    <property type="entry name" value="Phage_integrase"/>
    <property type="match status" value="1"/>
</dbReference>
<dbReference type="Gene3D" id="1.10.150.130">
    <property type="match status" value="1"/>
</dbReference>
<reference evidence="6 7" key="1">
    <citation type="submission" date="2018-10" db="EMBL/GenBank/DDBJ databases">
        <title>Bacillus Keqinensis sp. nov., a moderately halophilic bacterium isolated from a saline-alkaline lake.</title>
        <authorList>
            <person name="Wang H."/>
        </authorList>
    </citation>
    <scope>NUCLEOTIDE SEQUENCE [LARGE SCALE GENOMIC DNA]</scope>
    <source>
        <strain evidence="6 7">KQ-3</strain>
    </source>
</reference>
<dbReference type="GO" id="GO:0003677">
    <property type="term" value="F:DNA binding"/>
    <property type="evidence" value="ECO:0007669"/>
    <property type="project" value="UniProtKB-UniRule"/>
</dbReference>
<dbReference type="Gene3D" id="1.10.443.10">
    <property type="entry name" value="Intergrase catalytic core"/>
    <property type="match status" value="1"/>
</dbReference>
<dbReference type="InterPro" id="IPR044068">
    <property type="entry name" value="CB"/>
</dbReference>
<dbReference type="GO" id="GO:0015074">
    <property type="term" value="P:DNA integration"/>
    <property type="evidence" value="ECO:0007669"/>
    <property type="project" value="InterPro"/>
</dbReference>
<proteinExistence type="predicted"/>
<name>A0A3M7TX77_9BACI</name>
<feature type="domain" description="Tyr recombinase" evidence="4">
    <location>
        <begin position="123"/>
        <end position="332"/>
    </location>
</feature>
<keyword evidence="2" id="KW-0233">DNA recombination</keyword>
<sequence>METSPKGGNFMTTVLKTEMIIEPFLSIECSEKQESTVKRYRYDLIQFYEWCQKEGIPLSEAYSPDTVDAYYLYLCKIKRYSILTIKRILSVLKQHSLFVNPSPKKVTPFDVYLQRDTIDHKKAAGDFLKTRQIKKLLKIIPGDYALTDHQLKYRHFYSERNQAIIHLMLFYGLTVQEISGLTMKDVHFQTGIIHLFSRKRKPRTITLQRNDRRLLHRYYQTVPMAVRPRWQTRDPFFASFDFQRGTYRWSYEDDAPKKLTDVSVQKMIRQEMRRAGLGPGFSGRALRNTYILHRLLDGAMPEELKEELAFATTQPIESFTRFIDEEKENLKDLTPLSHEKRQEILETYTFSKP</sequence>
<dbReference type="SUPFAM" id="SSF56349">
    <property type="entry name" value="DNA breaking-rejoining enzymes"/>
    <property type="match status" value="1"/>
</dbReference>
<evidence type="ECO:0000259" key="5">
    <source>
        <dbReference type="PROSITE" id="PS51900"/>
    </source>
</evidence>
<evidence type="ECO:0000256" key="3">
    <source>
        <dbReference type="PROSITE-ProRule" id="PRU01248"/>
    </source>
</evidence>
<evidence type="ECO:0000313" key="6">
    <source>
        <dbReference type="EMBL" id="RNA69502.1"/>
    </source>
</evidence>
<gene>
    <name evidence="6" type="ORF">EBO34_06085</name>
</gene>
<evidence type="ECO:0000256" key="1">
    <source>
        <dbReference type="ARBA" id="ARBA00023125"/>
    </source>
</evidence>
<protein>
    <recommendedName>
        <fullName evidence="8">Site-specific recombinase XerD</fullName>
    </recommendedName>
</protein>
<keyword evidence="7" id="KW-1185">Reference proteome</keyword>
<evidence type="ECO:0000256" key="2">
    <source>
        <dbReference type="ARBA" id="ARBA00023172"/>
    </source>
</evidence>
<evidence type="ECO:0000313" key="7">
    <source>
        <dbReference type="Proteomes" id="UP000278746"/>
    </source>
</evidence>
<dbReference type="InterPro" id="IPR011010">
    <property type="entry name" value="DNA_brk_join_enz"/>
</dbReference>
<dbReference type="Proteomes" id="UP000278746">
    <property type="component" value="Unassembled WGS sequence"/>
</dbReference>
<dbReference type="AlphaFoldDB" id="A0A3M7TX77"/>
<dbReference type="OrthoDB" id="2349923at2"/>
<dbReference type="PANTHER" id="PTHR30349:SF86">
    <property type="entry name" value="INTEGRASE_RECOMBINASE AQ_AA09-RELATED"/>
    <property type="match status" value="1"/>
</dbReference>
<evidence type="ECO:0008006" key="8">
    <source>
        <dbReference type="Google" id="ProtNLM"/>
    </source>
</evidence>
<dbReference type="SUPFAM" id="SSF47823">
    <property type="entry name" value="lambda integrase-like, N-terminal domain"/>
    <property type="match status" value="1"/>
</dbReference>
<dbReference type="PROSITE" id="PS51900">
    <property type="entry name" value="CB"/>
    <property type="match status" value="1"/>
</dbReference>
<dbReference type="EMBL" id="RHIB01000001">
    <property type="protein sequence ID" value="RNA69502.1"/>
    <property type="molecule type" value="Genomic_DNA"/>
</dbReference>
<dbReference type="InterPro" id="IPR050090">
    <property type="entry name" value="Tyrosine_recombinase_XerCD"/>
</dbReference>
<accession>A0A3M7TX77</accession>
<dbReference type="CDD" id="cd00397">
    <property type="entry name" value="DNA_BRE_C"/>
    <property type="match status" value="1"/>
</dbReference>
<dbReference type="GO" id="GO:0006310">
    <property type="term" value="P:DNA recombination"/>
    <property type="evidence" value="ECO:0007669"/>
    <property type="project" value="UniProtKB-KW"/>
</dbReference>
<dbReference type="PANTHER" id="PTHR30349">
    <property type="entry name" value="PHAGE INTEGRASE-RELATED"/>
    <property type="match status" value="1"/>
</dbReference>